<reference evidence="2" key="1">
    <citation type="submission" date="2021-04" db="EMBL/GenBank/DDBJ databases">
        <authorList>
            <person name="Tunstrom K."/>
        </authorList>
    </citation>
    <scope>NUCLEOTIDE SEQUENCE</scope>
</reference>
<accession>A0A8S3Y5T3</accession>
<evidence type="ECO:0000313" key="3">
    <source>
        <dbReference type="Proteomes" id="UP000691718"/>
    </source>
</evidence>
<name>A0A8S3Y5T3_PARAO</name>
<evidence type="ECO:0000313" key="2">
    <source>
        <dbReference type="EMBL" id="CAG5055644.1"/>
    </source>
</evidence>
<sequence>MQQLPRSSVSSSSAVTSESVQQVLVLSMEMRTEAQSAGECGSCSADCAATRPFASRSEAARPPVPVAAPPPPSSHLYTSIRT</sequence>
<dbReference type="EMBL" id="CAJQZP010001584">
    <property type="protein sequence ID" value="CAG5055644.1"/>
    <property type="molecule type" value="Genomic_DNA"/>
</dbReference>
<dbReference type="OrthoDB" id="6931718at2759"/>
<evidence type="ECO:0000256" key="1">
    <source>
        <dbReference type="SAM" id="MobiDB-lite"/>
    </source>
</evidence>
<dbReference type="Proteomes" id="UP000691718">
    <property type="component" value="Unassembled WGS sequence"/>
</dbReference>
<feature type="compositionally biased region" description="Pro residues" evidence="1">
    <location>
        <begin position="62"/>
        <end position="73"/>
    </location>
</feature>
<feature type="region of interest" description="Disordered" evidence="1">
    <location>
        <begin position="55"/>
        <end position="82"/>
    </location>
</feature>
<keyword evidence="3" id="KW-1185">Reference proteome</keyword>
<proteinExistence type="predicted"/>
<dbReference type="AlphaFoldDB" id="A0A8S3Y5T3"/>
<gene>
    <name evidence="2" type="ORF">PAPOLLO_LOCUS26361</name>
</gene>
<comment type="caution">
    <text evidence="2">The sequence shown here is derived from an EMBL/GenBank/DDBJ whole genome shotgun (WGS) entry which is preliminary data.</text>
</comment>
<protein>
    <submittedName>
        <fullName evidence="2">(apollo) hypothetical protein</fullName>
    </submittedName>
</protein>
<organism evidence="2 3">
    <name type="scientific">Parnassius apollo</name>
    <name type="common">Apollo butterfly</name>
    <name type="synonym">Papilio apollo</name>
    <dbReference type="NCBI Taxonomy" id="110799"/>
    <lineage>
        <taxon>Eukaryota</taxon>
        <taxon>Metazoa</taxon>
        <taxon>Ecdysozoa</taxon>
        <taxon>Arthropoda</taxon>
        <taxon>Hexapoda</taxon>
        <taxon>Insecta</taxon>
        <taxon>Pterygota</taxon>
        <taxon>Neoptera</taxon>
        <taxon>Endopterygota</taxon>
        <taxon>Lepidoptera</taxon>
        <taxon>Glossata</taxon>
        <taxon>Ditrysia</taxon>
        <taxon>Papilionoidea</taxon>
        <taxon>Papilionidae</taxon>
        <taxon>Parnassiinae</taxon>
        <taxon>Parnassini</taxon>
        <taxon>Parnassius</taxon>
        <taxon>Parnassius</taxon>
    </lineage>
</organism>